<evidence type="ECO:0000256" key="6">
    <source>
        <dbReference type="ARBA" id="ARBA00022989"/>
    </source>
</evidence>
<sequence length="163" mass="17516">MLITTLDRIFRLAFALGAIALTAIVACYACEVVMRYFFNAPTRWASDTVSFLLLASVFLVAPWLTRENGHVAVTLLPDLLPEKWARLAIRLGFAAGAIVCIGGGVIAIAEAASLFRRGTMTYSAIPFPKWILTSVIAFGLVGCGLAFIGLTVSPPSPQQEPRT</sequence>
<comment type="subunit">
    <text evidence="9">The complex comprises the extracytoplasmic solute receptor protein and the two transmembrane proteins.</text>
</comment>
<dbReference type="Proteomes" id="UP001191082">
    <property type="component" value="Unassembled WGS sequence"/>
</dbReference>
<organism evidence="11 12">
    <name type="scientific">Arenibacterium halophilum</name>
    <dbReference type="NCBI Taxonomy" id="2583821"/>
    <lineage>
        <taxon>Bacteria</taxon>
        <taxon>Pseudomonadati</taxon>
        <taxon>Pseudomonadota</taxon>
        <taxon>Alphaproteobacteria</taxon>
        <taxon>Rhodobacterales</taxon>
        <taxon>Paracoccaceae</taxon>
        <taxon>Arenibacterium</taxon>
    </lineage>
</organism>
<dbReference type="RefSeq" id="WP_138862674.1">
    <property type="nucleotide sequence ID" value="NZ_VCPC01000001.1"/>
</dbReference>
<feature type="transmembrane region" description="Helical" evidence="9">
    <location>
        <begin position="12"/>
        <end position="37"/>
    </location>
</feature>
<evidence type="ECO:0000256" key="2">
    <source>
        <dbReference type="ARBA" id="ARBA00022448"/>
    </source>
</evidence>
<protein>
    <recommendedName>
        <fullName evidence="9">TRAP transporter small permease protein</fullName>
    </recommendedName>
</protein>
<feature type="transmembrane region" description="Helical" evidence="9">
    <location>
        <begin position="130"/>
        <end position="152"/>
    </location>
</feature>
<evidence type="ECO:0000256" key="4">
    <source>
        <dbReference type="ARBA" id="ARBA00022519"/>
    </source>
</evidence>
<comment type="function">
    <text evidence="9">Part of the tripartite ATP-independent periplasmic (TRAP) transport system.</text>
</comment>
<evidence type="ECO:0000256" key="9">
    <source>
        <dbReference type="RuleBase" id="RU369079"/>
    </source>
</evidence>
<dbReference type="InterPro" id="IPR055348">
    <property type="entry name" value="DctQ"/>
</dbReference>
<evidence type="ECO:0000313" key="12">
    <source>
        <dbReference type="Proteomes" id="UP001191082"/>
    </source>
</evidence>
<reference evidence="11 12" key="1">
    <citation type="submission" date="2019-05" db="EMBL/GenBank/DDBJ databases">
        <title>Marivita sp. nov. isolated from sea sediment.</title>
        <authorList>
            <person name="Kim W."/>
        </authorList>
    </citation>
    <scope>NUCLEOTIDE SEQUENCE [LARGE SCALE GENOMIC DNA]</scope>
    <source>
        <strain evidence="11 12">CAU 1492</strain>
    </source>
</reference>
<accession>A0ABY2XFS8</accession>
<evidence type="ECO:0000313" key="11">
    <source>
        <dbReference type="EMBL" id="TMV15327.1"/>
    </source>
</evidence>
<dbReference type="EMBL" id="VCPC01000001">
    <property type="protein sequence ID" value="TMV15327.1"/>
    <property type="molecule type" value="Genomic_DNA"/>
</dbReference>
<evidence type="ECO:0000259" key="10">
    <source>
        <dbReference type="Pfam" id="PF04290"/>
    </source>
</evidence>
<feature type="transmembrane region" description="Helical" evidence="9">
    <location>
        <begin position="84"/>
        <end position="109"/>
    </location>
</feature>
<dbReference type="PANTHER" id="PTHR35011">
    <property type="entry name" value="2,3-DIKETO-L-GULONATE TRAP TRANSPORTER SMALL PERMEASE PROTEIN YIAM"/>
    <property type="match status" value="1"/>
</dbReference>
<gene>
    <name evidence="11" type="ORF">FGK64_05040</name>
</gene>
<keyword evidence="7 9" id="KW-0472">Membrane</keyword>
<keyword evidence="5 9" id="KW-0812">Transmembrane</keyword>
<evidence type="ECO:0000256" key="1">
    <source>
        <dbReference type="ARBA" id="ARBA00004429"/>
    </source>
</evidence>
<evidence type="ECO:0000256" key="8">
    <source>
        <dbReference type="ARBA" id="ARBA00038436"/>
    </source>
</evidence>
<keyword evidence="3" id="KW-1003">Cell membrane</keyword>
<keyword evidence="4 9" id="KW-0997">Cell inner membrane</keyword>
<keyword evidence="12" id="KW-1185">Reference proteome</keyword>
<evidence type="ECO:0000256" key="3">
    <source>
        <dbReference type="ARBA" id="ARBA00022475"/>
    </source>
</evidence>
<comment type="caution">
    <text evidence="9">Lacks conserved residue(s) required for the propagation of feature annotation.</text>
</comment>
<evidence type="ECO:0000256" key="5">
    <source>
        <dbReference type="ARBA" id="ARBA00022692"/>
    </source>
</evidence>
<dbReference type="Pfam" id="PF04290">
    <property type="entry name" value="DctQ"/>
    <property type="match status" value="1"/>
</dbReference>
<keyword evidence="2 9" id="KW-0813">Transport</keyword>
<proteinExistence type="inferred from homology"/>
<keyword evidence="6 9" id="KW-1133">Transmembrane helix</keyword>
<feature type="domain" description="Tripartite ATP-independent periplasmic transporters DctQ component" evidence="10">
    <location>
        <begin position="25"/>
        <end position="149"/>
    </location>
</feature>
<comment type="caution">
    <text evidence="11">The sequence shown here is derived from an EMBL/GenBank/DDBJ whole genome shotgun (WGS) entry which is preliminary data.</text>
</comment>
<comment type="similarity">
    <text evidence="8 9">Belongs to the TRAP transporter small permease family.</text>
</comment>
<name>A0ABY2XFS8_9RHOB</name>
<evidence type="ECO:0000256" key="7">
    <source>
        <dbReference type="ARBA" id="ARBA00023136"/>
    </source>
</evidence>
<dbReference type="InterPro" id="IPR007387">
    <property type="entry name" value="TRAP_DctQ"/>
</dbReference>
<dbReference type="PANTHER" id="PTHR35011:SF10">
    <property type="entry name" value="TRAP TRANSPORTER SMALL PERMEASE PROTEIN"/>
    <property type="match status" value="1"/>
</dbReference>
<comment type="subcellular location">
    <subcellularLocation>
        <location evidence="1 9">Cell inner membrane</location>
        <topology evidence="1 9">Multi-pass membrane protein</topology>
    </subcellularLocation>
</comment>